<evidence type="ECO:0000313" key="5">
    <source>
        <dbReference type="EMBL" id="OZI82627.1"/>
    </source>
</evidence>
<dbReference type="RefSeq" id="WP_094805562.1">
    <property type="nucleotide sequence ID" value="NZ_NEVT01000002.1"/>
</dbReference>
<evidence type="ECO:0000259" key="4">
    <source>
        <dbReference type="SMART" id="SM00861"/>
    </source>
</evidence>
<dbReference type="FunFam" id="3.40.50.970:FF:000001">
    <property type="entry name" value="Pyruvate dehydrogenase E1 beta subunit"/>
    <property type="match status" value="1"/>
</dbReference>
<name>A0A261W981_9BORD</name>
<dbReference type="PANTHER" id="PTHR43257">
    <property type="entry name" value="PYRUVATE DEHYDROGENASE E1 COMPONENT BETA SUBUNIT"/>
    <property type="match status" value="1"/>
</dbReference>
<keyword evidence="3" id="KW-0786">Thiamine pyrophosphate</keyword>
<comment type="caution">
    <text evidence="5">The sequence shown here is derived from an EMBL/GenBank/DDBJ whole genome shotgun (WGS) entry which is preliminary data.</text>
</comment>
<dbReference type="FunFam" id="3.40.50.920:FF:000001">
    <property type="entry name" value="Pyruvate dehydrogenase E1 beta subunit"/>
    <property type="match status" value="1"/>
</dbReference>
<dbReference type="AlphaFoldDB" id="A0A261W981"/>
<dbReference type="NCBIfam" id="NF006667">
    <property type="entry name" value="PRK09212.1"/>
    <property type="match status" value="1"/>
</dbReference>
<comment type="cofactor">
    <cofactor evidence="1">
        <name>thiamine diphosphate</name>
        <dbReference type="ChEBI" id="CHEBI:58937"/>
    </cofactor>
</comment>
<evidence type="ECO:0000256" key="1">
    <source>
        <dbReference type="ARBA" id="ARBA00001964"/>
    </source>
</evidence>
<dbReference type="Pfam" id="PF02779">
    <property type="entry name" value="Transket_pyr"/>
    <property type="match status" value="1"/>
</dbReference>
<evidence type="ECO:0000313" key="6">
    <source>
        <dbReference type="Proteomes" id="UP000215633"/>
    </source>
</evidence>
<dbReference type="SUPFAM" id="SSF52922">
    <property type="entry name" value="TK C-terminal domain-like"/>
    <property type="match status" value="1"/>
</dbReference>
<keyword evidence="6" id="KW-1185">Reference proteome</keyword>
<gene>
    <name evidence="5" type="ORF">CAL24_01780</name>
</gene>
<evidence type="ECO:0000256" key="2">
    <source>
        <dbReference type="ARBA" id="ARBA00023002"/>
    </source>
</evidence>
<dbReference type="CDD" id="cd07036">
    <property type="entry name" value="TPP_PYR_E1-PDHc-beta_like"/>
    <property type="match status" value="1"/>
</dbReference>
<keyword evidence="2" id="KW-0560">Oxidoreductase</keyword>
<feature type="domain" description="Transketolase-like pyrimidine-binding" evidence="4">
    <location>
        <begin position="10"/>
        <end position="185"/>
    </location>
</feature>
<dbReference type="Proteomes" id="UP000215633">
    <property type="component" value="Unassembled WGS sequence"/>
</dbReference>
<dbReference type="Gene3D" id="3.40.50.970">
    <property type="match status" value="1"/>
</dbReference>
<protein>
    <submittedName>
        <fullName evidence="5">Alpha-ketoacid dehydrogenase subunit beta</fullName>
    </submittedName>
</protein>
<dbReference type="PANTHER" id="PTHR43257:SF2">
    <property type="entry name" value="PYRUVATE DEHYDROGENASE E1 COMPONENT SUBUNIT BETA"/>
    <property type="match status" value="1"/>
</dbReference>
<organism evidence="5 6">
    <name type="scientific">Bordetella genomosp. 2</name>
    <dbReference type="NCBI Taxonomy" id="1983456"/>
    <lineage>
        <taxon>Bacteria</taxon>
        <taxon>Pseudomonadati</taxon>
        <taxon>Pseudomonadota</taxon>
        <taxon>Betaproteobacteria</taxon>
        <taxon>Burkholderiales</taxon>
        <taxon>Alcaligenaceae</taxon>
        <taxon>Bordetella</taxon>
    </lineage>
</organism>
<dbReference type="InterPro" id="IPR029061">
    <property type="entry name" value="THDP-binding"/>
</dbReference>
<accession>A0A261W981</accession>
<dbReference type="Gene3D" id="3.40.50.920">
    <property type="match status" value="1"/>
</dbReference>
<proteinExistence type="predicted"/>
<dbReference type="InterPro" id="IPR009014">
    <property type="entry name" value="Transketo_C/PFOR_II"/>
</dbReference>
<reference evidence="6" key="1">
    <citation type="submission" date="2017-05" db="EMBL/GenBank/DDBJ databases">
        <title>Complete and WGS of Bordetella genogroups.</title>
        <authorList>
            <person name="Spilker T."/>
            <person name="Lipuma J."/>
        </authorList>
    </citation>
    <scope>NUCLEOTIDE SEQUENCE [LARGE SCALE GENOMIC DNA]</scope>
    <source>
        <strain evidence="6">AU8256</strain>
    </source>
</reference>
<dbReference type="EMBL" id="NEVT01000002">
    <property type="protein sequence ID" value="OZI82627.1"/>
    <property type="molecule type" value="Genomic_DNA"/>
</dbReference>
<evidence type="ECO:0000256" key="3">
    <source>
        <dbReference type="ARBA" id="ARBA00023052"/>
    </source>
</evidence>
<dbReference type="SUPFAM" id="SSF52518">
    <property type="entry name" value="Thiamin diphosphate-binding fold (THDP-binding)"/>
    <property type="match status" value="1"/>
</dbReference>
<dbReference type="InterPro" id="IPR005475">
    <property type="entry name" value="Transketolase-like_Pyr-bd"/>
</dbReference>
<sequence>MSNTGTARRLTMAQAISEAIGQEMERDERVFVMGEDVGKYGGIFSATTGLLDRFGKDRIMDTPISETAFMGAALGAAAEGLRPISELMFVDFFGVCFDQIYNHIAKNTYMSGGAVKVPLVITTGIGGGYNDAAQHSQCLYSIFAHVPGLKVVVPSNAYDAKGLMIQAIRDDNPVVFLYHKGIMGLTWMSYFEGSTTHVPAEAYALPFGEAAVVREGADLTIVTLSQMVQKSLVAAEQLQADGISAEILDLRTLVPLDKQAVLRSVARTGRLLVVDEDYLSFGLSGEIAAIVAENLDSVALKAPVRRLAVPDVPIPFSRPLEQFAIPQVDAIAQAARALVSGAAHATLTTTEN</sequence>
<dbReference type="Pfam" id="PF02780">
    <property type="entry name" value="Transketolase_C"/>
    <property type="match status" value="1"/>
</dbReference>
<dbReference type="GO" id="GO:0016491">
    <property type="term" value="F:oxidoreductase activity"/>
    <property type="evidence" value="ECO:0007669"/>
    <property type="project" value="UniProtKB-KW"/>
</dbReference>
<dbReference type="SMART" id="SM00861">
    <property type="entry name" value="Transket_pyr"/>
    <property type="match status" value="1"/>
</dbReference>
<dbReference type="InterPro" id="IPR033248">
    <property type="entry name" value="Transketolase_C"/>
</dbReference>